<organism evidence="9 10">
    <name type="scientific">Ambispora gerdemannii</name>
    <dbReference type="NCBI Taxonomy" id="144530"/>
    <lineage>
        <taxon>Eukaryota</taxon>
        <taxon>Fungi</taxon>
        <taxon>Fungi incertae sedis</taxon>
        <taxon>Mucoromycota</taxon>
        <taxon>Glomeromycotina</taxon>
        <taxon>Glomeromycetes</taxon>
        <taxon>Archaeosporales</taxon>
        <taxon>Ambisporaceae</taxon>
        <taxon>Ambispora</taxon>
    </lineage>
</organism>
<dbReference type="InterPro" id="IPR036412">
    <property type="entry name" value="HAD-like_sf"/>
</dbReference>
<keyword evidence="6" id="KW-0378">Hydrolase</keyword>
<keyword evidence="4" id="KW-0479">Metal-binding</keyword>
<evidence type="ECO:0000256" key="5">
    <source>
        <dbReference type="ARBA" id="ARBA00022741"/>
    </source>
</evidence>
<dbReference type="GO" id="GO:0005737">
    <property type="term" value="C:cytoplasm"/>
    <property type="evidence" value="ECO:0007669"/>
    <property type="project" value="InterPro"/>
</dbReference>
<proteinExistence type="inferred from homology"/>
<dbReference type="Pfam" id="PF05822">
    <property type="entry name" value="UMPH-1"/>
    <property type="match status" value="1"/>
</dbReference>
<dbReference type="FunFam" id="1.10.150.340:FF:000001">
    <property type="entry name" value="Cytosolic 5-nucleotidase 3-like"/>
    <property type="match status" value="1"/>
</dbReference>
<evidence type="ECO:0000313" key="10">
    <source>
        <dbReference type="Proteomes" id="UP000789831"/>
    </source>
</evidence>
<dbReference type="GO" id="GO:0009117">
    <property type="term" value="P:nucleotide metabolic process"/>
    <property type="evidence" value="ECO:0007669"/>
    <property type="project" value="UniProtKB-KW"/>
</dbReference>
<dbReference type="EMBL" id="CAJVPL010001070">
    <property type="protein sequence ID" value="CAG8550806.1"/>
    <property type="molecule type" value="Genomic_DNA"/>
</dbReference>
<gene>
    <name evidence="9" type="ORF">AGERDE_LOCUS6658</name>
</gene>
<evidence type="ECO:0000256" key="4">
    <source>
        <dbReference type="ARBA" id="ARBA00022723"/>
    </source>
</evidence>
<dbReference type="GO" id="GO:0000166">
    <property type="term" value="F:nucleotide binding"/>
    <property type="evidence" value="ECO:0007669"/>
    <property type="project" value="UniProtKB-KW"/>
</dbReference>
<dbReference type="GO" id="GO:0008253">
    <property type="term" value="F:5'-nucleotidase activity"/>
    <property type="evidence" value="ECO:0007669"/>
    <property type="project" value="UniProtKB-EC"/>
</dbReference>
<sequence>MTSYYKGNGEINPSSHAILSRLSNILKQESDLLYKKYYPLEIDPDLTIAEKIPLMTEWWMKAHQLMIDQRPTKDDIARIVEETPVEMRPGLRDVTSICRDNDVPFLVFSAGIENVIEEVLRSKNLYHPNMHIVANKMVFDSSKGIYNRFEEPLLHVFNKLEATIEGTPYYSTLIEKNNVILLGDSLGDLDMSKGIKHDVCLTIGFLNIRVNDLLNTYLNAYDIVVVNDGSMDIVTWILECMMTC</sequence>
<dbReference type="EC" id="3.1.3.5" evidence="3"/>
<keyword evidence="8" id="KW-0546">Nucleotide metabolism</keyword>
<evidence type="ECO:0000256" key="3">
    <source>
        <dbReference type="ARBA" id="ARBA00012643"/>
    </source>
</evidence>
<name>A0A9N9B0U3_9GLOM</name>
<keyword evidence="7" id="KW-0460">Magnesium</keyword>
<dbReference type="SUPFAM" id="SSF56784">
    <property type="entry name" value="HAD-like"/>
    <property type="match status" value="1"/>
</dbReference>
<evidence type="ECO:0000256" key="6">
    <source>
        <dbReference type="ARBA" id="ARBA00022801"/>
    </source>
</evidence>
<dbReference type="InterPro" id="IPR006434">
    <property type="entry name" value="Pyrimidine_nucleotidase_eu"/>
</dbReference>
<reference evidence="9" key="1">
    <citation type="submission" date="2021-06" db="EMBL/GenBank/DDBJ databases">
        <authorList>
            <person name="Kallberg Y."/>
            <person name="Tangrot J."/>
            <person name="Rosling A."/>
        </authorList>
    </citation>
    <scope>NUCLEOTIDE SEQUENCE</scope>
    <source>
        <strain evidence="9">MT106</strain>
    </source>
</reference>
<evidence type="ECO:0000256" key="8">
    <source>
        <dbReference type="ARBA" id="ARBA00023080"/>
    </source>
</evidence>
<keyword evidence="5" id="KW-0547">Nucleotide-binding</keyword>
<dbReference type="OrthoDB" id="10014216at2759"/>
<dbReference type="PANTHER" id="PTHR13045:SF0">
    <property type="entry name" value="7-METHYLGUANOSINE PHOSPHATE-SPECIFIC 5'-NUCLEOTIDASE"/>
    <property type="match status" value="1"/>
</dbReference>
<protein>
    <recommendedName>
        <fullName evidence="3">5'-nucleotidase</fullName>
        <ecNumber evidence="3">3.1.3.5</ecNumber>
    </recommendedName>
</protein>
<comment type="similarity">
    <text evidence="2">Belongs to the pyrimidine 5'-nucleotidase family.</text>
</comment>
<dbReference type="AlphaFoldDB" id="A0A9N9B0U3"/>
<dbReference type="GO" id="GO:0000287">
    <property type="term" value="F:magnesium ion binding"/>
    <property type="evidence" value="ECO:0007669"/>
    <property type="project" value="InterPro"/>
</dbReference>
<dbReference type="Gene3D" id="1.10.150.340">
    <property type="entry name" value="Pyrimidine 5'-nucleotidase (UMPH-1), N-terminal domain"/>
    <property type="match status" value="1"/>
</dbReference>
<evidence type="ECO:0000256" key="1">
    <source>
        <dbReference type="ARBA" id="ARBA00000815"/>
    </source>
</evidence>
<accession>A0A9N9B0U3</accession>
<keyword evidence="10" id="KW-1185">Reference proteome</keyword>
<evidence type="ECO:0000313" key="9">
    <source>
        <dbReference type="EMBL" id="CAG8550806.1"/>
    </source>
</evidence>
<evidence type="ECO:0000256" key="2">
    <source>
        <dbReference type="ARBA" id="ARBA00008389"/>
    </source>
</evidence>
<comment type="caution">
    <text evidence="9">The sequence shown here is derived from an EMBL/GenBank/DDBJ whole genome shotgun (WGS) entry which is preliminary data.</text>
</comment>
<dbReference type="PANTHER" id="PTHR13045">
    <property type="entry name" value="5'-NUCLEOTIDASE"/>
    <property type="match status" value="1"/>
</dbReference>
<comment type="catalytic activity">
    <reaction evidence="1">
        <text>a ribonucleoside 5'-phosphate + H2O = a ribonucleoside + phosphate</text>
        <dbReference type="Rhea" id="RHEA:12484"/>
        <dbReference type="ChEBI" id="CHEBI:15377"/>
        <dbReference type="ChEBI" id="CHEBI:18254"/>
        <dbReference type="ChEBI" id="CHEBI:43474"/>
        <dbReference type="ChEBI" id="CHEBI:58043"/>
        <dbReference type="EC" id="3.1.3.5"/>
    </reaction>
</comment>
<dbReference type="Proteomes" id="UP000789831">
    <property type="component" value="Unassembled WGS sequence"/>
</dbReference>
<dbReference type="Gene3D" id="3.40.50.1000">
    <property type="entry name" value="HAD superfamily/HAD-like"/>
    <property type="match status" value="1"/>
</dbReference>
<evidence type="ECO:0000256" key="7">
    <source>
        <dbReference type="ARBA" id="ARBA00022842"/>
    </source>
</evidence>
<dbReference type="InterPro" id="IPR023214">
    <property type="entry name" value="HAD_sf"/>
</dbReference>